<sequence length="956" mass="108913">MKLFIFIFFNTLIYATQHYNKNTPQITAERPLQLSLRACTSQLAPFQLDTMLFFPNDLQICGSVESNKGMNSMARDRGRTTHLRSLVFLSLSPVGSYLHCHMTFSGYLGEYRFAPDFGYYQPCQRFIAQHLNHIIELEKDVNIYSKNRSIPTLNLTSINCPILSLPDSIKELDACKLKEGQWYELSFRSAIQFEMLLSERNLYQQTWVNHSTTFVFKPDREVWRSEIILMATKRLHERSPPGIDIVPASQRRRLSFSNYDLSNNQQLNEFYELCLDQVLRGLHPVSRDTAITLASIQCFIQYGPFYEGVQSNIRAFNLLPKEYLHAKEHEKNIIEQYQNLIFPNEIAARRKYCDICKNLPTYGMIFFNVKEPFRNRLIPRLFGVNKECVMSVDKKNKVVLKSWPLEQIRRWAASPNTFNIDFGDYQDGYYSVQTSEGEKIKQLIAAFVDIVLIKKQLVDPFGVEGDEGAIMIEDFVHRACSLPISTEDLQNIQMIGKDSRRSPPLQKHYRLTSPGMIPSTDEQDLIHNYRPMTVPLPIATQPKSFPRLPSAPPLIRVAQTSTSEPPTLLTFSKERFDTQGCFHLPPTLLPPPVFVEIIDSTNEKQHSQQPSTSPSFPKIDKVGEQPQQTFFSAFTSHQLAYEICHKNGISYRSCEHHFENTKDLQSLIEKIECTTLRVLEASKDTCLPSNFGKDTSTKLGNIRHRSTLFLACCAQAIEWTSESQSFGPRYGRACIAIHQGGEYLCDLMHDAKELIAIVSNEHFTTQLRSLVDSVTDAYISFLGKLHPEANEKRSHFLSSANILGENVFILLNSLNEDEILSTEEKNFYIALNETIQAVANSAAGLVLQIKTLAGSFTELSRENILRAATRVALFTSEAIALSRVLTSLMAHPACQRRIQRAVGYVFNSTNELLEMAKSDAFDTFSVTGNIKLYENLQRHALSLEISIKQLIAKINS</sequence>
<dbReference type="Proteomes" id="UP000605970">
    <property type="component" value="Unassembled WGS sequence"/>
</dbReference>
<dbReference type="OrthoDB" id="5796147at2759"/>
<dbReference type="GO" id="GO:0003779">
    <property type="term" value="F:actin binding"/>
    <property type="evidence" value="ECO:0007669"/>
    <property type="project" value="InterPro"/>
</dbReference>
<dbReference type="AlphaFoldDB" id="A0A8S9ZHT6"/>
<keyword evidence="1" id="KW-0732">Signal</keyword>
<dbReference type="SMART" id="SM01244">
    <property type="entry name" value="IRS"/>
    <property type="match status" value="1"/>
</dbReference>
<dbReference type="EMBL" id="JABEBT010000091">
    <property type="protein sequence ID" value="KAF7632894.1"/>
    <property type="molecule type" value="Genomic_DNA"/>
</dbReference>
<name>A0A8S9ZHT6_9BILA</name>
<feature type="chain" id="PRO_5035913255" description="FERM domain-containing protein" evidence="1">
    <location>
        <begin position="16"/>
        <end position="956"/>
    </location>
</feature>
<organism evidence="3 4">
    <name type="scientific">Meloidogyne graminicola</name>
    <dbReference type="NCBI Taxonomy" id="189291"/>
    <lineage>
        <taxon>Eukaryota</taxon>
        <taxon>Metazoa</taxon>
        <taxon>Ecdysozoa</taxon>
        <taxon>Nematoda</taxon>
        <taxon>Chromadorea</taxon>
        <taxon>Rhabditida</taxon>
        <taxon>Tylenchina</taxon>
        <taxon>Tylenchomorpha</taxon>
        <taxon>Tylenchoidea</taxon>
        <taxon>Meloidogynidae</taxon>
        <taxon>Meloidogyninae</taxon>
        <taxon>Meloidogyne</taxon>
    </lineage>
</organism>
<accession>A0A8S9ZHT6</accession>
<protein>
    <recommendedName>
        <fullName evidence="2">FERM domain-containing protein</fullName>
    </recommendedName>
</protein>
<dbReference type="Gene3D" id="1.20.120.230">
    <property type="entry name" value="Alpha-catenin/vinculin-like"/>
    <property type="match status" value="1"/>
</dbReference>
<dbReference type="InterPro" id="IPR019748">
    <property type="entry name" value="FERM_central"/>
</dbReference>
<proteinExistence type="predicted"/>
<dbReference type="CDD" id="cd14473">
    <property type="entry name" value="FERM_B-lobe"/>
    <property type="match status" value="1"/>
</dbReference>
<gene>
    <name evidence="3" type="ORF">Mgra_00007753</name>
</gene>
<dbReference type="Pfam" id="PF00373">
    <property type="entry name" value="FERM_M"/>
    <property type="match status" value="1"/>
</dbReference>
<dbReference type="SUPFAM" id="SSF109885">
    <property type="entry name" value="I/LWEQ domain"/>
    <property type="match status" value="1"/>
</dbReference>
<dbReference type="Pfam" id="PF02174">
    <property type="entry name" value="IRS"/>
    <property type="match status" value="1"/>
</dbReference>
<dbReference type="InterPro" id="IPR035963">
    <property type="entry name" value="FERM_2"/>
</dbReference>
<feature type="signal peptide" evidence="1">
    <location>
        <begin position="1"/>
        <end position="15"/>
    </location>
</feature>
<evidence type="ECO:0000313" key="3">
    <source>
        <dbReference type="EMBL" id="KAF7632894.1"/>
    </source>
</evidence>
<comment type="caution">
    <text evidence="3">The sequence shown here is derived from an EMBL/GenBank/DDBJ whole genome shotgun (WGS) entry which is preliminary data.</text>
</comment>
<dbReference type="SMART" id="SM00295">
    <property type="entry name" value="B41"/>
    <property type="match status" value="1"/>
</dbReference>
<dbReference type="GO" id="GO:0098609">
    <property type="term" value="P:cell-cell adhesion"/>
    <property type="evidence" value="ECO:0007669"/>
    <property type="project" value="TreeGrafter"/>
</dbReference>
<evidence type="ECO:0000256" key="1">
    <source>
        <dbReference type="SAM" id="SignalP"/>
    </source>
</evidence>
<dbReference type="InterPro" id="IPR011993">
    <property type="entry name" value="PH-like_dom_sf"/>
</dbReference>
<dbReference type="PANTHER" id="PTHR19981:SF1">
    <property type="entry name" value="RHEA, ISOFORM B"/>
    <property type="match status" value="1"/>
</dbReference>
<dbReference type="InterPro" id="IPR014352">
    <property type="entry name" value="FERM/acyl-CoA-bd_prot_sf"/>
</dbReference>
<dbReference type="PANTHER" id="PTHR19981">
    <property type="entry name" value="TALIN"/>
    <property type="match status" value="1"/>
</dbReference>
<dbReference type="GO" id="GO:0005178">
    <property type="term" value="F:integrin binding"/>
    <property type="evidence" value="ECO:0007669"/>
    <property type="project" value="TreeGrafter"/>
</dbReference>
<dbReference type="GO" id="GO:0005925">
    <property type="term" value="C:focal adhesion"/>
    <property type="evidence" value="ECO:0007669"/>
    <property type="project" value="TreeGrafter"/>
</dbReference>
<dbReference type="CDD" id="cd10569">
    <property type="entry name" value="FERM_C_Talin"/>
    <property type="match status" value="1"/>
</dbReference>
<dbReference type="InterPro" id="IPR002404">
    <property type="entry name" value="IRS_PTB"/>
</dbReference>
<reference evidence="3" key="1">
    <citation type="journal article" date="2020" name="Ecol. Evol.">
        <title>Genome structure and content of the rice root-knot nematode (Meloidogyne graminicola).</title>
        <authorList>
            <person name="Phan N.T."/>
            <person name="Danchin E.G.J."/>
            <person name="Klopp C."/>
            <person name="Perfus-Barbeoch L."/>
            <person name="Kozlowski D.K."/>
            <person name="Koutsovoulos G.D."/>
            <person name="Lopez-Roques C."/>
            <person name="Bouchez O."/>
            <person name="Zahm M."/>
            <person name="Besnard G."/>
            <person name="Bellafiore S."/>
        </authorList>
    </citation>
    <scope>NUCLEOTIDE SEQUENCE</scope>
    <source>
        <strain evidence="3">VN-18</strain>
    </source>
</reference>
<dbReference type="GO" id="GO:0005886">
    <property type="term" value="C:plasma membrane"/>
    <property type="evidence" value="ECO:0007669"/>
    <property type="project" value="TreeGrafter"/>
</dbReference>
<dbReference type="SUPFAM" id="SSF47031">
    <property type="entry name" value="Second domain of FERM"/>
    <property type="match status" value="1"/>
</dbReference>
<dbReference type="FunFam" id="2.30.29.30:FF:000028">
    <property type="entry name" value="Talin 2"/>
    <property type="match status" value="1"/>
</dbReference>
<dbReference type="InterPro" id="IPR019749">
    <property type="entry name" value="Band_41_domain"/>
</dbReference>
<dbReference type="GO" id="GO:0030036">
    <property type="term" value="P:actin cytoskeleton organization"/>
    <property type="evidence" value="ECO:0007669"/>
    <property type="project" value="TreeGrafter"/>
</dbReference>
<dbReference type="Gene3D" id="2.30.29.30">
    <property type="entry name" value="Pleckstrin-homology domain (PH domain)/Phosphotyrosine-binding domain (PTB)"/>
    <property type="match status" value="1"/>
</dbReference>
<dbReference type="SUPFAM" id="SSF50729">
    <property type="entry name" value="PH domain-like"/>
    <property type="match status" value="1"/>
</dbReference>
<evidence type="ECO:0000313" key="4">
    <source>
        <dbReference type="Proteomes" id="UP000605970"/>
    </source>
</evidence>
<dbReference type="InterPro" id="IPR000299">
    <property type="entry name" value="FERM_domain"/>
</dbReference>
<dbReference type="Gene3D" id="1.20.80.10">
    <property type="match status" value="1"/>
</dbReference>
<dbReference type="InterPro" id="IPR035964">
    <property type="entry name" value="I/LWEQ_dom_sf"/>
</dbReference>
<keyword evidence="4" id="KW-1185">Reference proteome</keyword>
<dbReference type="GO" id="GO:0005737">
    <property type="term" value="C:cytoplasm"/>
    <property type="evidence" value="ECO:0007669"/>
    <property type="project" value="TreeGrafter"/>
</dbReference>
<evidence type="ECO:0000259" key="2">
    <source>
        <dbReference type="PROSITE" id="PS50057"/>
    </source>
</evidence>
<feature type="domain" description="FERM" evidence="2">
    <location>
        <begin position="151"/>
        <end position="455"/>
    </location>
</feature>
<dbReference type="PROSITE" id="PS50057">
    <property type="entry name" value="FERM_3"/>
    <property type="match status" value="1"/>
</dbReference>